<proteinExistence type="predicted"/>
<name>A0ABT5N3P9_9BURK</name>
<dbReference type="EMBL" id="JAQSIP010000013">
    <property type="protein sequence ID" value="MDD0840949.1"/>
    <property type="molecule type" value="Genomic_DNA"/>
</dbReference>
<evidence type="ECO:0000313" key="2">
    <source>
        <dbReference type="Proteomes" id="UP001528673"/>
    </source>
</evidence>
<dbReference type="Proteomes" id="UP001528673">
    <property type="component" value="Unassembled WGS sequence"/>
</dbReference>
<keyword evidence="2" id="KW-1185">Reference proteome</keyword>
<evidence type="ECO:0000313" key="1">
    <source>
        <dbReference type="EMBL" id="MDD0840949.1"/>
    </source>
</evidence>
<comment type="caution">
    <text evidence="1">The sequence shown here is derived from an EMBL/GenBank/DDBJ whole genome shotgun (WGS) entry which is preliminary data.</text>
</comment>
<sequence>MNAHEQLVTLEHAVQAWRDGHLSIADLSSRCRGLSHLLAALPPQFETVLHQLLDRLESAALFTEESCSFSQNDLMGHLEGWASKARQRLG</sequence>
<reference evidence="1 2" key="1">
    <citation type="submission" date="2023-02" db="EMBL/GenBank/DDBJ databases">
        <title>Bacterial whole genomic sequence of Curvibacter sp. HBC61.</title>
        <authorList>
            <person name="Le V."/>
            <person name="Ko S.-R."/>
            <person name="Ahn C.-Y."/>
            <person name="Oh H.-M."/>
        </authorList>
    </citation>
    <scope>NUCLEOTIDE SEQUENCE [LARGE SCALE GENOMIC DNA]</scope>
    <source>
        <strain evidence="1 2">HBC61</strain>
    </source>
</reference>
<protein>
    <submittedName>
        <fullName evidence="1">Uncharacterized protein</fullName>
    </submittedName>
</protein>
<gene>
    <name evidence="1" type="ORF">PSQ40_20400</name>
</gene>
<accession>A0ABT5N3P9</accession>
<organism evidence="1 2">
    <name type="scientific">Curvibacter cyanobacteriorum</name>
    <dbReference type="NCBI Taxonomy" id="3026422"/>
    <lineage>
        <taxon>Bacteria</taxon>
        <taxon>Pseudomonadati</taxon>
        <taxon>Pseudomonadota</taxon>
        <taxon>Betaproteobacteria</taxon>
        <taxon>Burkholderiales</taxon>
        <taxon>Comamonadaceae</taxon>
        <taxon>Curvibacter</taxon>
    </lineage>
</organism>
<dbReference type="RefSeq" id="WP_273953729.1">
    <property type="nucleotide sequence ID" value="NZ_JAQSIP010000013.1"/>
</dbReference>